<dbReference type="InterPro" id="IPR038501">
    <property type="entry name" value="Spore_GerAC_C_sf"/>
</dbReference>
<evidence type="ECO:0000256" key="5">
    <source>
        <dbReference type="ARBA" id="ARBA00023136"/>
    </source>
</evidence>
<dbReference type="Pfam" id="PF05504">
    <property type="entry name" value="Spore_GerAC"/>
    <property type="match status" value="1"/>
</dbReference>
<evidence type="ECO:0000256" key="4">
    <source>
        <dbReference type="ARBA" id="ARBA00022729"/>
    </source>
</evidence>
<evidence type="ECO:0000256" key="1">
    <source>
        <dbReference type="ARBA" id="ARBA00004635"/>
    </source>
</evidence>
<comment type="caution">
    <text evidence="10">The sequence shown here is derived from an EMBL/GenBank/DDBJ whole genome shotgun (WGS) entry which is preliminary data.</text>
</comment>
<dbReference type="Proteomes" id="UP000245634">
    <property type="component" value="Unassembled WGS sequence"/>
</dbReference>
<keyword evidence="5" id="KW-0472">Membrane</keyword>
<evidence type="ECO:0000256" key="3">
    <source>
        <dbReference type="ARBA" id="ARBA00022544"/>
    </source>
</evidence>
<keyword evidence="3" id="KW-0309">Germination</keyword>
<evidence type="ECO:0000256" key="6">
    <source>
        <dbReference type="ARBA" id="ARBA00023139"/>
    </source>
</evidence>
<keyword evidence="4" id="KW-0732">Signal</keyword>
<comment type="subcellular location">
    <subcellularLocation>
        <location evidence="1">Membrane</location>
        <topology evidence="1">Lipid-anchor</topology>
    </subcellularLocation>
</comment>
<dbReference type="RefSeq" id="WP_109689624.1">
    <property type="nucleotide sequence ID" value="NZ_QGGL01000010.1"/>
</dbReference>
<dbReference type="PANTHER" id="PTHR35789">
    <property type="entry name" value="SPORE GERMINATION PROTEIN B3"/>
    <property type="match status" value="1"/>
</dbReference>
<keyword evidence="11" id="KW-1185">Reference proteome</keyword>
<comment type="similarity">
    <text evidence="2">Belongs to the GerABKC lipoprotein family.</text>
</comment>
<organism evidence="10 11">
    <name type="scientific">Tumebacillus permanentifrigoris</name>
    <dbReference type="NCBI Taxonomy" id="378543"/>
    <lineage>
        <taxon>Bacteria</taxon>
        <taxon>Bacillati</taxon>
        <taxon>Bacillota</taxon>
        <taxon>Bacilli</taxon>
        <taxon>Bacillales</taxon>
        <taxon>Alicyclobacillaceae</taxon>
        <taxon>Tumebacillus</taxon>
    </lineage>
</organism>
<dbReference type="GO" id="GO:0009847">
    <property type="term" value="P:spore germination"/>
    <property type="evidence" value="ECO:0007669"/>
    <property type="project" value="InterPro"/>
</dbReference>
<accession>A0A316DTZ1</accession>
<protein>
    <submittedName>
        <fullName evidence="10">Ger(X)C family germination protein</fullName>
    </submittedName>
</protein>
<dbReference type="NCBIfam" id="TIGR02887">
    <property type="entry name" value="spore_ger_x_C"/>
    <property type="match status" value="1"/>
</dbReference>
<dbReference type="AlphaFoldDB" id="A0A316DTZ1"/>
<dbReference type="GO" id="GO:0016020">
    <property type="term" value="C:membrane"/>
    <property type="evidence" value="ECO:0007669"/>
    <property type="project" value="UniProtKB-SubCell"/>
</dbReference>
<feature type="domain" description="Spore germination protein N-terminal" evidence="9">
    <location>
        <begin position="28"/>
        <end position="208"/>
    </location>
</feature>
<evidence type="ECO:0000259" key="8">
    <source>
        <dbReference type="Pfam" id="PF05504"/>
    </source>
</evidence>
<dbReference type="EMBL" id="QGGL01000010">
    <property type="protein sequence ID" value="PWK11483.1"/>
    <property type="molecule type" value="Genomic_DNA"/>
</dbReference>
<name>A0A316DTZ1_9BACL</name>
<dbReference type="InterPro" id="IPR057336">
    <property type="entry name" value="GerAC_N"/>
</dbReference>
<evidence type="ECO:0000313" key="10">
    <source>
        <dbReference type="EMBL" id="PWK11483.1"/>
    </source>
</evidence>
<dbReference type="InterPro" id="IPR046953">
    <property type="entry name" value="Spore_GerAC-like_C"/>
</dbReference>
<dbReference type="PROSITE" id="PS51257">
    <property type="entry name" value="PROKAR_LIPOPROTEIN"/>
    <property type="match status" value="1"/>
</dbReference>
<dbReference type="InterPro" id="IPR008844">
    <property type="entry name" value="Spore_GerAC-like"/>
</dbReference>
<keyword evidence="6" id="KW-0564">Palmitate</keyword>
<reference evidence="10 11" key="1">
    <citation type="submission" date="2018-05" db="EMBL/GenBank/DDBJ databases">
        <title>Genomic Encyclopedia of Type Strains, Phase IV (KMG-IV): sequencing the most valuable type-strain genomes for metagenomic binning, comparative biology and taxonomic classification.</title>
        <authorList>
            <person name="Goeker M."/>
        </authorList>
    </citation>
    <scope>NUCLEOTIDE SEQUENCE [LARGE SCALE GENOMIC DNA]</scope>
    <source>
        <strain evidence="10 11">DSM 18773</strain>
    </source>
</reference>
<dbReference type="Pfam" id="PF25198">
    <property type="entry name" value="Spore_GerAC_N"/>
    <property type="match status" value="1"/>
</dbReference>
<evidence type="ECO:0000256" key="2">
    <source>
        <dbReference type="ARBA" id="ARBA00007886"/>
    </source>
</evidence>
<dbReference type="Gene3D" id="3.30.300.210">
    <property type="entry name" value="Nutrient germinant receptor protein C, domain 3"/>
    <property type="match status" value="1"/>
</dbReference>
<evidence type="ECO:0000259" key="9">
    <source>
        <dbReference type="Pfam" id="PF25198"/>
    </source>
</evidence>
<dbReference type="PANTHER" id="PTHR35789:SF1">
    <property type="entry name" value="SPORE GERMINATION PROTEIN B3"/>
    <property type="match status" value="1"/>
</dbReference>
<sequence length="393" mass="44228">MRRLRAKRFSSGLLVVLLFSTLLTGCWDSHELEERTSVVALAVDKVKSENSAQQLIKVTVQIPIPIKIAGSGGGAGEGGRTAVRVMSSTGLSMADALRRLQQRLNQELFYGHTRVIAVSEEVARDNMAGIIDALRRTPQMRRLLWLLITPDEAVNMLHTDPKLEQIPIVYVMDLIQNGAKQGRIPDITLGHWFIERSSTGVEPSANLIRGNDEEIKWEGLALFHGDQMIGKLSENQSWVLMNIKQDQVGGTITIPSPIPTPQAGASHCYITVRPKKVHTKTKVMPDGDTFRMQSKVKMEVDVTETMCDIDYTDEKSFRIIESALTKEMNNRAKELIADVQGKYKVDVFGLGDKVRGHYLDRYEALNSWEDEFPKTKLEINYEVLIRRVGMKMH</sequence>
<keyword evidence="7" id="KW-0449">Lipoprotein</keyword>
<proteinExistence type="inferred from homology"/>
<feature type="domain" description="Spore germination GerAC-like C-terminal" evidence="8">
    <location>
        <begin position="218"/>
        <end position="389"/>
    </location>
</feature>
<evidence type="ECO:0000313" key="11">
    <source>
        <dbReference type="Proteomes" id="UP000245634"/>
    </source>
</evidence>
<dbReference type="OrthoDB" id="9816067at2"/>
<evidence type="ECO:0000256" key="7">
    <source>
        <dbReference type="ARBA" id="ARBA00023288"/>
    </source>
</evidence>
<gene>
    <name evidence="10" type="ORF">C7459_11011</name>
</gene>